<evidence type="ECO:0000313" key="2">
    <source>
        <dbReference type="Proteomes" id="UP000008825"/>
    </source>
</evidence>
<proteinExistence type="predicted"/>
<dbReference type="KEGG" id="gbm:Gbem_2558"/>
<accession>B5EGT3</accession>
<dbReference type="Proteomes" id="UP000008825">
    <property type="component" value="Chromosome"/>
</dbReference>
<reference evidence="1 2" key="1">
    <citation type="submission" date="2008-07" db="EMBL/GenBank/DDBJ databases">
        <title>Complete sequence of Geobacter bemidjiensis BEM.</title>
        <authorList>
            <consortium name="US DOE Joint Genome Institute"/>
            <person name="Lucas S."/>
            <person name="Copeland A."/>
            <person name="Lapidus A."/>
            <person name="Glavina del Rio T."/>
            <person name="Dalin E."/>
            <person name="Tice H."/>
            <person name="Bruce D."/>
            <person name="Goodwin L."/>
            <person name="Pitluck S."/>
            <person name="Kiss H."/>
            <person name="Brettin T."/>
            <person name="Detter J.C."/>
            <person name="Han C."/>
            <person name="Kuske C.R."/>
            <person name="Schmutz J."/>
            <person name="Larimer F."/>
            <person name="Land M."/>
            <person name="Hauser L."/>
            <person name="Kyrpides N."/>
            <person name="Lykidis A."/>
            <person name="Lovley D."/>
            <person name="Richardson P."/>
        </authorList>
    </citation>
    <scope>NUCLEOTIDE SEQUENCE [LARGE SCALE GENOMIC DNA]</scope>
    <source>
        <strain evidence="2">ATCC BAA-1014 / DSM 16622 / JCM 12645 / Bem</strain>
    </source>
</reference>
<name>B5EGT3_CITBB</name>
<organism evidence="1 2">
    <name type="scientific">Citrifermentans bemidjiense (strain ATCC BAA-1014 / DSM 16622 / JCM 12645 / Bem)</name>
    <name type="common">Geobacter bemidjiensis</name>
    <dbReference type="NCBI Taxonomy" id="404380"/>
    <lineage>
        <taxon>Bacteria</taxon>
        <taxon>Pseudomonadati</taxon>
        <taxon>Thermodesulfobacteriota</taxon>
        <taxon>Desulfuromonadia</taxon>
        <taxon>Geobacterales</taxon>
        <taxon>Geobacteraceae</taxon>
        <taxon>Citrifermentans</taxon>
    </lineage>
</organism>
<keyword evidence="2" id="KW-1185">Reference proteome</keyword>
<protein>
    <submittedName>
        <fullName evidence="1">Uncharacterized protein</fullName>
    </submittedName>
</protein>
<dbReference type="RefSeq" id="WP_012530987.1">
    <property type="nucleotide sequence ID" value="NC_011146.1"/>
</dbReference>
<evidence type="ECO:0000313" key="1">
    <source>
        <dbReference type="EMBL" id="ACH39566.1"/>
    </source>
</evidence>
<dbReference type="EMBL" id="CP001124">
    <property type="protein sequence ID" value="ACH39566.1"/>
    <property type="molecule type" value="Genomic_DNA"/>
</dbReference>
<dbReference type="STRING" id="404380.Gbem_2558"/>
<sequence>MSMLYLWHPAVSTSATELDLILTRGDSDQVDGGSERFVEAVLKAVGIKQPAEKWSIKPNRCNFYGEYWREGGWRSQWDFAWRMEAHFKKPVEVKPLPTGYQGLMEIDDYSPLAESYKYEPYACLAIAAFNSQEKARAAAEKLAGDKEIEAARHAAAAPEPQIKVLQVAPKEFHLRAAIGSGDEPFFTGGYPALVLSMMEAAGGATHAEG</sequence>
<dbReference type="eggNOG" id="ENOG502ZJP8">
    <property type="taxonomic scope" value="Bacteria"/>
</dbReference>
<dbReference type="OrthoDB" id="5396303at2"/>
<dbReference type="HOGENOM" id="CLU_1313933_0_0_7"/>
<dbReference type="AlphaFoldDB" id="B5EGT3"/>
<gene>
    <name evidence="1" type="ordered locus">Gbem_2558</name>
</gene>
<reference evidence="1 2" key="2">
    <citation type="journal article" date="2010" name="BMC Genomics">
        <title>The genome of Geobacter bemidjiensis, exemplar for the subsurface clade of Geobacter species that predominate in Fe(III)-reducing subsurface environments.</title>
        <authorList>
            <person name="Aklujkar M."/>
            <person name="Young N.D."/>
            <person name="Holmes D."/>
            <person name="Chavan M."/>
            <person name="Risso C."/>
            <person name="Kiss H.E."/>
            <person name="Han C.S."/>
            <person name="Land M.L."/>
            <person name="Lovley D.R."/>
        </authorList>
    </citation>
    <scope>NUCLEOTIDE SEQUENCE [LARGE SCALE GENOMIC DNA]</scope>
    <source>
        <strain evidence="2">ATCC BAA-1014 / DSM 16622 / JCM 12645 / Bem</strain>
    </source>
</reference>